<dbReference type="Gene3D" id="1.10.260.40">
    <property type="entry name" value="lambda repressor-like DNA-binding domains"/>
    <property type="match status" value="1"/>
</dbReference>
<dbReference type="Pfam" id="PF00532">
    <property type="entry name" value="Peripla_BP_1"/>
    <property type="match status" value="1"/>
</dbReference>
<dbReference type="PROSITE" id="PS50943">
    <property type="entry name" value="HTH_CROC1"/>
    <property type="match status" value="1"/>
</dbReference>
<dbReference type="InterPro" id="IPR001387">
    <property type="entry name" value="Cro/C1-type_HTH"/>
</dbReference>
<keyword evidence="3" id="KW-0238">DNA-binding</keyword>
<keyword evidence="8" id="KW-1185">Reference proteome</keyword>
<dbReference type="SMART" id="SM00354">
    <property type="entry name" value="HTH_LACI"/>
    <property type="match status" value="1"/>
</dbReference>
<evidence type="ECO:0000259" key="5">
    <source>
        <dbReference type="PROSITE" id="PS50932"/>
    </source>
</evidence>
<dbReference type="CDD" id="cd06290">
    <property type="entry name" value="PBP1_LacI-like"/>
    <property type="match status" value="1"/>
</dbReference>
<dbReference type="STRING" id="857265.WG78_04710"/>
<dbReference type="Pfam" id="PF00356">
    <property type="entry name" value="LacI"/>
    <property type="match status" value="1"/>
</dbReference>
<dbReference type="InterPro" id="IPR010982">
    <property type="entry name" value="Lambda_DNA-bd_dom_sf"/>
</dbReference>
<accession>A0A0N0XKN8</accession>
<name>A0A0N0XKN8_9NEIS</name>
<dbReference type="GO" id="GO:0003700">
    <property type="term" value="F:DNA-binding transcription factor activity"/>
    <property type="evidence" value="ECO:0007669"/>
    <property type="project" value="TreeGrafter"/>
</dbReference>
<dbReference type="SUPFAM" id="SSF47413">
    <property type="entry name" value="lambda repressor-like DNA-binding domains"/>
    <property type="match status" value="1"/>
</dbReference>
<keyword evidence="1" id="KW-0678">Repressor</keyword>
<comment type="caution">
    <text evidence="7">The sequence shown here is derived from an EMBL/GenBank/DDBJ whole genome shotgun (WGS) entry which is preliminary data.</text>
</comment>
<feature type="domain" description="HTH lacI-type" evidence="5">
    <location>
        <begin position="32"/>
        <end position="86"/>
    </location>
</feature>
<dbReference type="InterPro" id="IPR000843">
    <property type="entry name" value="HTH_LacI"/>
</dbReference>
<dbReference type="Gene3D" id="3.40.50.2300">
    <property type="match status" value="2"/>
</dbReference>
<protein>
    <submittedName>
        <fullName evidence="7">HTH-type transcriptional regulator GalR</fullName>
    </submittedName>
</protein>
<proteinExistence type="predicted"/>
<sequence length="359" mass="39370">MLSSALLRCTNPCRNNGKQRNMTLEQPDNYNVTVQDVAREAGVSASTVSRYLTGVTAVSTTKQEAITRAIEKLNFKPNVLAQSLKTGSTKTIGIVTQDISSPFFGEELKGVEHAISGTGYALLIVSGHWQEREEQDHVELLIARRVDGIIIFMATSTDKQLQSIARQVPVVFTGRRMESPRAIGLAVDNEAAAYQATQYLISQGHKRIAHIAGRLAQPDSEARLQGYRRALLDAGLEPDPRLVAVGDFTEAGGVMAMTQLLESRAPFSALFVANDQSALGARLALYRRGIRVPEEVSMIGFDDLAVSNYMLPPLTTIRQPTFDMGKTATETLLNMLTNQAQTVTHPQFELVVRESVRRV</sequence>
<dbReference type="Proteomes" id="UP000037939">
    <property type="component" value="Unassembled WGS sequence"/>
</dbReference>
<dbReference type="PROSITE" id="PS50932">
    <property type="entry name" value="HTH_LACI_2"/>
    <property type="match status" value="1"/>
</dbReference>
<evidence type="ECO:0000256" key="2">
    <source>
        <dbReference type="ARBA" id="ARBA00023015"/>
    </source>
</evidence>
<keyword evidence="4" id="KW-0804">Transcription</keyword>
<gene>
    <name evidence="7" type="primary">galR</name>
    <name evidence="7" type="ORF">WG78_04710</name>
</gene>
<evidence type="ECO:0000256" key="3">
    <source>
        <dbReference type="ARBA" id="ARBA00023125"/>
    </source>
</evidence>
<dbReference type="SUPFAM" id="SSF53822">
    <property type="entry name" value="Periplasmic binding protein-like I"/>
    <property type="match status" value="1"/>
</dbReference>
<dbReference type="AlphaFoldDB" id="A0A0N0XKN8"/>
<dbReference type="EMBL" id="LAQT01000002">
    <property type="protein sequence ID" value="KPC54845.1"/>
    <property type="molecule type" value="Genomic_DNA"/>
</dbReference>
<keyword evidence="2" id="KW-0805">Transcription regulation</keyword>
<dbReference type="PANTHER" id="PTHR30146">
    <property type="entry name" value="LACI-RELATED TRANSCRIPTIONAL REPRESSOR"/>
    <property type="match status" value="1"/>
</dbReference>
<evidence type="ECO:0000313" key="7">
    <source>
        <dbReference type="EMBL" id="KPC54845.1"/>
    </source>
</evidence>
<evidence type="ECO:0000259" key="6">
    <source>
        <dbReference type="PROSITE" id="PS50943"/>
    </source>
</evidence>
<dbReference type="GO" id="GO:0000976">
    <property type="term" value="F:transcription cis-regulatory region binding"/>
    <property type="evidence" value="ECO:0007669"/>
    <property type="project" value="TreeGrafter"/>
</dbReference>
<feature type="domain" description="HTH cro/C1-type" evidence="6">
    <location>
        <begin position="31"/>
        <end position="80"/>
    </location>
</feature>
<reference evidence="7 8" key="1">
    <citation type="submission" date="2015-07" db="EMBL/GenBank/DDBJ databases">
        <title>Draft genome sequence of the Amantichitinum ursilacus IGB-41, a new chitin-degrading bacterium.</title>
        <authorList>
            <person name="Kirstahler P."/>
            <person name="Guenther M."/>
            <person name="Grumaz C."/>
            <person name="Rupp S."/>
            <person name="Zibek S."/>
            <person name="Sohn K."/>
        </authorList>
    </citation>
    <scope>NUCLEOTIDE SEQUENCE [LARGE SCALE GENOMIC DNA]</scope>
    <source>
        <strain evidence="7 8">IGB-41</strain>
    </source>
</reference>
<dbReference type="PROSITE" id="PS00356">
    <property type="entry name" value="HTH_LACI_1"/>
    <property type="match status" value="1"/>
</dbReference>
<evidence type="ECO:0000256" key="1">
    <source>
        <dbReference type="ARBA" id="ARBA00022491"/>
    </source>
</evidence>
<dbReference type="CDD" id="cd01392">
    <property type="entry name" value="HTH_LacI"/>
    <property type="match status" value="1"/>
</dbReference>
<evidence type="ECO:0000313" key="8">
    <source>
        <dbReference type="Proteomes" id="UP000037939"/>
    </source>
</evidence>
<dbReference type="PANTHER" id="PTHR30146:SF148">
    <property type="entry name" value="HTH-TYPE TRANSCRIPTIONAL REPRESSOR PURR-RELATED"/>
    <property type="match status" value="1"/>
</dbReference>
<organism evidence="7 8">
    <name type="scientific">Amantichitinum ursilacus</name>
    <dbReference type="NCBI Taxonomy" id="857265"/>
    <lineage>
        <taxon>Bacteria</taxon>
        <taxon>Pseudomonadati</taxon>
        <taxon>Pseudomonadota</taxon>
        <taxon>Betaproteobacteria</taxon>
        <taxon>Neisseriales</taxon>
        <taxon>Chitinibacteraceae</taxon>
        <taxon>Amantichitinum</taxon>
    </lineage>
</organism>
<dbReference type="InterPro" id="IPR001761">
    <property type="entry name" value="Peripla_BP/Lac1_sug-bd_dom"/>
</dbReference>
<evidence type="ECO:0000256" key="4">
    <source>
        <dbReference type="ARBA" id="ARBA00023163"/>
    </source>
</evidence>
<dbReference type="InterPro" id="IPR028082">
    <property type="entry name" value="Peripla_BP_I"/>
</dbReference>